<organism evidence="3 4">
    <name type="scientific">Grylomicrobium aquisgranensis</name>
    <dbReference type="NCBI Taxonomy" id="2926318"/>
    <lineage>
        <taxon>Bacteria</taxon>
        <taxon>Bacillati</taxon>
        <taxon>Bacillota</taxon>
        <taxon>Erysipelotrichia</taxon>
        <taxon>Erysipelotrichales</taxon>
        <taxon>Erysipelotrichaceae</taxon>
        <taxon>Grylomicrobium</taxon>
    </lineage>
</organism>
<feature type="transmembrane region" description="Helical" evidence="2">
    <location>
        <begin position="12"/>
        <end position="31"/>
    </location>
</feature>
<keyword evidence="4" id="KW-1185">Reference proteome</keyword>
<feature type="coiled-coil region" evidence="1">
    <location>
        <begin position="209"/>
        <end position="239"/>
    </location>
</feature>
<evidence type="ECO:0000256" key="1">
    <source>
        <dbReference type="SAM" id="Coils"/>
    </source>
</evidence>
<proteinExistence type="predicted"/>
<reference evidence="3 4" key="1">
    <citation type="submission" date="2022-03" db="EMBL/GenBank/DDBJ databases">
        <title>Novel taxa within the pig intestine.</title>
        <authorList>
            <person name="Wylensek D."/>
            <person name="Bishof K."/>
            <person name="Afrizal A."/>
            <person name="Clavel T."/>
        </authorList>
    </citation>
    <scope>NUCLEOTIDE SEQUENCE [LARGE SCALE GENOMIC DNA]</scope>
    <source>
        <strain evidence="3 4">CLA-KB-P133</strain>
    </source>
</reference>
<keyword evidence="1" id="KW-0175">Coiled coil</keyword>
<name>A0AB35U2T1_9FIRM</name>
<protein>
    <recommendedName>
        <fullName evidence="5">ATP-binding protein</fullName>
    </recommendedName>
</protein>
<dbReference type="Gene3D" id="3.30.565.10">
    <property type="entry name" value="Histidine kinase-like ATPase, C-terminal domain"/>
    <property type="match status" value="1"/>
</dbReference>
<evidence type="ECO:0000313" key="3">
    <source>
        <dbReference type="EMBL" id="MDX8419214.1"/>
    </source>
</evidence>
<dbReference type="EMBL" id="JALBUR010000006">
    <property type="protein sequence ID" value="MDX8419214.1"/>
    <property type="molecule type" value="Genomic_DNA"/>
</dbReference>
<dbReference type="Proteomes" id="UP001286174">
    <property type="component" value="Unassembled WGS sequence"/>
</dbReference>
<keyword evidence="2" id="KW-0812">Transmembrane</keyword>
<evidence type="ECO:0000313" key="4">
    <source>
        <dbReference type="Proteomes" id="UP001286174"/>
    </source>
</evidence>
<keyword evidence="2" id="KW-1133">Transmembrane helix</keyword>
<keyword evidence="2" id="KW-0472">Membrane</keyword>
<evidence type="ECO:0000256" key="2">
    <source>
        <dbReference type="SAM" id="Phobius"/>
    </source>
</evidence>
<accession>A0AB35U2T1</accession>
<feature type="transmembrane region" description="Helical" evidence="2">
    <location>
        <begin position="80"/>
        <end position="102"/>
    </location>
</feature>
<gene>
    <name evidence="3" type="ORF">MOZ60_03795</name>
</gene>
<comment type="caution">
    <text evidence="3">The sequence shown here is derived from an EMBL/GenBank/DDBJ whole genome shotgun (WGS) entry which is preliminary data.</text>
</comment>
<dbReference type="InterPro" id="IPR036890">
    <property type="entry name" value="HATPase_C_sf"/>
</dbReference>
<dbReference type="RefSeq" id="WP_370595702.1">
    <property type="nucleotide sequence ID" value="NZ_JALBUR010000006.1"/>
</dbReference>
<feature type="transmembrane region" description="Helical" evidence="2">
    <location>
        <begin position="43"/>
        <end position="60"/>
    </location>
</feature>
<sequence length="432" mass="49224">MRLFYECGFAMRFAYMLFLIVTILVLADLLWKLVLGKRSIRRIIICGCVLILMLGIYATLLDDHIIPHNAVNWQTHGFPLPIALLWLITSIVFIGSVHIMIIDRAGNKRMVTESSIKAALDEFPVGLCYFRKNGVSMLLNRRMAEISEMMYGRVLMTSDELARMLAGRSEWLEAENVYHLPDGSFVRYGRDELITADGERFQAAYFFDVTELVHRKKELEAQNEELRQMAVQNRRLRESVGQLAKEEEILYFKTKWHDTMGEGLTAIRRRLLSSFPQKETDDVLKSWCDAVTVIQRDNDDADQRRDHIGDLFRDAGALNIRLYIDGSWPAKAETRKVFILAIRNCLLNAAMHAEATELYVKMSDAGDADVLSVRNNGRPPQEKIVPRGGLINVMVHAKRIGGSTQIQSAPCFELTVTVPKKEARKNDQGACR</sequence>
<evidence type="ECO:0008006" key="5">
    <source>
        <dbReference type="Google" id="ProtNLM"/>
    </source>
</evidence>
<dbReference type="AlphaFoldDB" id="A0AB35U2T1"/>
<dbReference type="SUPFAM" id="SSF55874">
    <property type="entry name" value="ATPase domain of HSP90 chaperone/DNA topoisomerase II/histidine kinase"/>
    <property type="match status" value="1"/>
</dbReference>